<keyword evidence="1" id="KW-1133">Transmembrane helix</keyword>
<dbReference type="AlphaFoldDB" id="A0A0B7GYT5"/>
<keyword evidence="3" id="KW-1185">Reference proteome</keyword>
<accession>A0A0B7GYT5</accession>
<name>A0A0B7GYT5_TREPH</name>
<sequence>MVLIEKKRLILILCISFAAILISAAWAYTVGIHANQKGAAETVLFYGFILAGIHLLLSVYLLAHAHQKERELQKLVDILRYGGNINDKQFKKFGVLGDQMHNILRELLDLSGQKSIKIAGLSGLQKTLIEFIDSPLLLLTPDGTVIDMTKKAKTEIEFSDDLNIEDIFPDTDMNKVMHESDITHAPVTQGEIIFLPVFSVLGNIVYFLIDMSKKKEYDWFSLFHKKDISTESEKKDIDTAKKNKALFSFFKKNK</sequence>
<organism evidence="2 3">
    <name type="scientific">Treponema phagedenis</name>
    <dbReference type="NCBI Taxonomy" id="162"/>
    <lineage>
        <taxon>Bacteria</taxon>
        <taxon>Pseudomonadati</taxon>
        <taxon>Spirochaetota</taxon>
        <taxon>Spirochaetia</taxon>
        <taxon>Spirochaetales</taxon>
        <taxon>Treponemataceae</taxon>
        <taxon>Treponema</taxon>
    </lineage>
</organism>
<gene>
    <name evidence="2" type="ORF">TPHV1_210064</name>
</gene>
<feature type="transmembrane region" description="Helical" evidence="1">
    <location>
        <begin position="43"/>
        <end position="63"/>
    </location>
</feature>
<keyword evidence="1" id="KW-0812">Transmembrane</keyword>
<proteinExistence type="predicted"/>
<evidence type="ECO:0000313" key="2">
    <source>
        <dbReference type="EMBL" id="CEM61831.1"/>
    </source>
</evidence>
<evidence type="ECO:0000313" key="3">
    <source>
        <dbReference type="Proteomes" id="UP000042527"/>
    </source>
</evidence>
<dbReference type="GeneID" id="57753788"/>
<reference evidence="3" key="1">
    <citation type="submission" date="2015-01" db="EMBL/GenBank/DDBJ databases">
        <authorList>
            <person name="Manzoor Shahid"/>
            <person name="Zubair Saima"/>
        </authorList>
    </citation>
    <scope>NUCLEOTIDE SEQUENCE [LARGE SCALE GENOMIC DNA]</scope>
    <source>
        <strain evidence="3">V1</strain>
    </source>
</reference>
<dbReference type="Proteomes" id="UP000042527">
    <property type="component" value="Unassembled WGS sequence"/>
</dbReference>
<evidence type="ECO:0000256" key="1">
    <source>
        <dbReference type="SAM" id="Phobius"/>
    </source>
</evidence>
<protein>
    <submittedName>
        <fullName evidence="2">Uncharacterized protein</fullName>
    </submittedName>
</protein>
<dbReference type="RefSeq" id="WP_002701516.1">
    <property type="nucleotide sequence ID" value="NZ_CDNC01000014.1"/>
</dbReference>
<dbReference type="EMBL" id="CDNC01000014">
    <property type="protein sequence ID" value="CEM61831.1"/>
    <property type="molecule type" value="Genomic_DNA"/>
</dbReference>
<keyword evidence="1" id="KW-0472">Membrane</keyword>
<feature type="transmembrane region" description="Helical" evidence="1">
    <location>
        <begin position="192"/>
        <end position="209"/>
    </location>
</feature>